<dbReference type="EMBL" id="CAKOFQ010007432">
    <property type="protein sequence ID" value="CAH2000993.1"/>
    <property type="molecule type" value="Genomic_DNA"/>
</dbReference>
<evidence type="ECO:0000259" key="2">
    <source>
        <dbReference type="Pfam" id="PF13843"/>
    </source>
</evidence>
<name>A0A9P0LLG4_ACAOB</name>
<keyword evidence="4" id="KW-1185">Reference proteome</keyword>
<accession>A0A9P0LLG4</accession>
<sequence>MGDYEKEQRRLWALWEEVQNEDEAIDGDDSEEEDEIDNVSVCSDYPDLEQNPEVVEDQGDETQAEVLDTRSFFLGKNGMKWFKECPSRNVRTRSENIISHLPGVKNHAKMAKTPLECFFLFIDEVMIVDIVKNTNLRIIEKSEKWKESPHYGETNPAEIKAVLGLLYLSGVFRNNHRFLYELWNTDGTGMDIFPATMSQRRFEFLISCLRFDNKNNRKDRVKLDKLAPIRAVCDRFVDNCQKAYSPSQYLTIDEKLESFRGRCSFRQYMPNKPAKYGIKVHALVDARTNYLLNMEVYVGKQPDGVFNVSNSPKDIVSRLVAPVSGTNRNITFDNWYTSVELLENLRKDHKLTALGTIRKNKPCLPAPFLNVNNREVHSSLFGYTLVSYCPKKNKIVLLLSSLHHDDAVDESEKKLPEIISFYNFTKCGVDVVDELSASYNVSSNSRRWPLTLFFSLLNTAGINSYIIYRENTNNKLPRRIFLKQLGMQLAEVFQRSRMTNPRLTRELRGNIRKILGENPEPASKKMRPNQQGRCSECSRTKDRKTRYVCQTCETFIFLEHALKFCKNCAEVSNE</sequence>
<organism evidence="3 4">
    <name type="scientific">Acanthoscelides obtectus</name>
    <name type="common">Bean weevil</name>
    <name type="synonym">Bruchus obtectus</name>
    <dbReference type="NCBI Taxonomy" id="200917"/>
    <lineage>
        <taxon>Eukaryota</taxon>
        <taxon>Metazoa</taxon>
        <taxon>Ecdysozoa</taxon>
        <taxon>Arthropoda</taxon>
        <taxon>Hexapoda</taxon>
        <taxon>Insecta</taxon>
        <taxon>Pterygota</taxon>
        <taxon>Neoptera</taxon>
        <taxon>Endopterygota</taxon>
        <taxon>Coleoptera</taxon>
        <taxon>Polyphaga</taxon>
        <taxon>Cucujiformia</taxon>
        <taxon>Chrysomeloidea</taxon>
        <taxon>Chrysomelidae</taxon>
        <taxon>Bruchinae</taxon>
        <taxon>Bruchini</taxon>
        <taxon>Acanthoscelides</taxon>
    </lineage>
</organism>
<evidence type="ECO:0000313" key="4">
    <source>
        <dbReference type="Proteomes" id="UP001152888"/>
    </source>
</evidence>
<dbReference type="Proteomes" id="UP001152888">
    <property type="component" value="Unassembled WGS sequence"/>
</dbReference>
<dbReference type="AlphaFoldDB" id="A0A9P0LLG4"/>
<dbReference type="OrthoDB" id="6077919at2759"/>
<dbReference type="InterPro" id="IPR029526">
    <property type="entry name" value="PGBD"/>
</dbReference>
<feature type="compositionally biased region" description="Acidic residues" evidence="1">
    <location>
        <begin position="20"/>
        <end position="37"/>
    </location>
</feature>
<proteinExistence type="predicted"/>
<dbReference type="PANTHER" id="PTHR46599">
    <property type="entry name" value="PIGGYBAC TRANSPOSABLE ELEMENT-DERIVED PROTEIN 4"/>
    <property type="match status" value="1"/>
</dbReference>
<evidence type="ECO:0000256" key="1">
    <source>
        <dbReference type="SAM" id="MobiDB-lite"/>
    </source>
</evidence>
<reference evidence="3" key="1">
    <citation type="submission" date="2022-03" db="EMBL/GenBank/DDBJ databases">
        <authorList>
            <person name="Sayadi A."/>
        </authorList>
    </citation>
    <scope>NUCLEOTIDE SEQUENCE</scope>
</reference>
<gene>
    <name evidence="3" type="ORF">ACAOBT_LOCUS25926</name>
</gene>
<dbReference type="PANTHER" id="PTHR46599:SF6">
    <property type="entry name" value="DUAL SPECIFICITY PHOSPHATASE 26"/>
    <property type="match status" value="1"/>
</dbReference>
<evidence type="ECO:0000313" key="3">
    <source>
        <dbReference type="EMBL" id="CAH2000993.1"/>
    </source>
</evidence>
<dbReference type="Pfam" id="PF13843">
    <property type="entry name" value="DDE_Tnp_1_7"/>
    <property type="match status" value="1"/>
</dbReference>
<feature type="region of interest" description="Disordered" evidence="1">
    <location>
        <begin position="20"/>
        <end position="43"/>
    </location>
</feature>
<protein>
    <recommendedName>
        <fullName evidence="2">PiggyBac transposable element-derived protein domain-containing protein</fullName>
    </recommendedName>
</protein>
<feature type="domain" description="PiggyBac transposable element-derived protein" evidence="2">
    <location>
        <begin position="113"/>
        <end position="465"/>
    </location>
</feature>
<comment type="caution">
    <text evidence="3">The sequence shown here is derived from an EMBL/GenBank/DDBJ whole genome shotgun (WGS) entry which is preliminary data.</text>
</comment>